<feature type="domain" description="CcmH/CycL/Ccl2/NrfF N-terminal" evidence="8">
    <location>
        <begin position="8"/>
        <end position="149"/>
    </location>
</feature>
<proteinExistence type="inferred from homology"/>
<name>A0A212AD26_9RHOB</name>
<dbReference type="Gene3D" id="1.10.8.640">
    <property type="entry name" value="Cytochrome C biogenesis protein"/>
    <property type="match status" value="1"/>
</dbReference>
<gene>
    <name evidence="9" type="ORF">CDV49_06570</name>
</gene>
<feature type="signal peptide" evidence="7">
    <location>
        <begin position="1"/>
        <end position="19"/>
    </location>
</feature>
<evidence type="ECO:0000259" key="8">
    <source>
        <dbReference type="Pfam" id="PF03918"/>
    </source>
</evidence>
<evidence type="ECO:0000313" key="10">
    <source>
        <dbReference type="Proteomes" id="UP000196878"/>
    </source>
</evidence>
<dbReference type="PANTHER" id="PTHR47870:SF1">
    <property type="entry name" value="CYTOCHROME C-TYPE BIOGENESIS PROTEIN CCMH"/>
    <property type="match status" value="1"/>
</dbReference>
<dbReference type="GO" id="GO:0017004">
    <property type="term" value="P:cytochrome complex assembly"/>
    <property type="evidence" value="ECO:0007669"/>
    <property type="project" value="UniProtKB-KW"/>
</dbReference>
<dbReference type="EMBL" id="NIPW01000010">
    <property type="protein sequence ID" value="OWJ78772.1"/>
    <property type="molecule type" value="Genomic_DNA"/>
</dbReference>
<protein>
    <recommendedName>
        <fullName evidence="7">Cytochrome c-type biogenesis protein</fullName>
    </recommendedName>
</protein>
<dbReference type="GO" id="GO:0046872">
    <property type="term" value="F:metal ion binding"/>
    <property type="evidence" value="ECO:0007669"/>
    <property type="project" value="UniProtKB-KW"/>
</dbReference>
<reference evidence="9 10" key="1">
    <citation type="submission" date="2016-12" db="EMBL/GenBank/DDBJ databases">
        <title>Comparison of Traditional DNA-DNA Hybridization with In Silico Genomic Analysis.</title>
        <authorList>
            <person name="Nicholson A.C."/>
            <person name="Humrighouse B.W."/>
            <person name="Graziano J."/>
            <person name="Lasker B."/>
            <person name="Whitney A.M."/>
            <person name="Mcquiston J.R."/>
        </authorList>
    </citation>
    <scope>NUCLEOTIDE SEQUENCE [LARGE SCALE GENOMIC DNA]</scope>
    <source>
        <strain evidence="9 10">H2240</strain>
    </source>
</reference>
<keyword evidence="2 7" id="KW-0349">Heme</keyword>
<dbReference type="InterPro" id="IPR005616">
    <property type="entry name" value="CcmH/CycL/Ccl2/NrfF_N"/>
</dbReference>
<evidence type="ECO:0000256" key="4">
    <source>
        <dbReference type="ARBA" id="ARBA00022729"/>
    </source>
</evidence>
<keyword evidence="7" id="KW-1133">Transmembrane helix</keyword>
<keyword evidence="4 7" id="KW-0732">Signal</keyword>
<keyword evidence="7" id="KW-0472">Membrane</keyword>
<organism evidence="9 10">
    <name type="scientific">Haematobacter genomosp. 1</name>
    <dbReference type="NCBI Taxonomy" id="366618"/>
    <lineage>
        <taxon>Bacteria</taxon>
        <taxon>Pseudomonadati</taxon>
        <taxon>Pseudomonadota</taxon>
        <taxon>Alphaproteobacteria</taxon>
        <taxon>Rhodobacterales</taxon>
        <taxon>Paracoccaceae</taxon>
        <taxon>Haematobacter</taxon>
    </lineage>
</organism>
<dbReference type="PANTHER" id="PTHR47870">
    <property type="entry name" value="CYTOCHROME C-TYPE BIOGENESIS PROTEIN CCMH"/>
    <property type="match status" value="1"/>
</dbReference>
<dbReference type="Proteomes" id="UP000196878">
    <property type="component" value="Unassembled WGS sequence"/>
</dbReference>
<dbReference type="AlphaFoldDB" id="A0A212AD26"/>
<keyword evidence="3 7" id="KW-0479">Metal-binding</keyword>
<keyword evidence="6 7" id="KW-0408">Iron</keyword>
<sequence length="151" mass="16824">MRVLRLLVAVLLLAGPAFAVQPDEMLSDPGLEARARHISQGLRCTQCRNENIDESNAGIARDLRLLVRERLLAGESDARVIDYVVDRYGEFVLLQPTVTGMNWVLWLAGPVMLLAAGGIAFAYVRRRDSSREQPEPLTEAEAEKVRRILGE</sequence>
<evidence type="ECO:0000313" key="9">
    <source>
        <dbReference type="EMBL" id="OWJ78772.1"/>
    </source>
</evidence>
<dbReference type="RefSeq" id="WP_088214770.1">
    <property type="nucleotide sequence ID" value="NZ_NIPW01000010.1"/>
</dbReference>
<feature type="transmembrane region" description="Helical" evidence="7">
    <location>
        <begin position="103"/>
        <end position="124"/>
    </location>
</feature>
<keyword evidence="10" id="KW-1185">Reference proteome</keyword>
<keyword evidence="5" id="KW-0201">Cytochrome c-type biogenesis</keyword>
<evidence type="ECO:0000256" key="6">
    <source>
        <dbReference type="ARBA" id="ARBA00023004"/>
    </source>
</evidence>
<evidence type="ECO:0000256" key="7">
    <source>
        <dbReference type="RuleBase" id="RU364112"/>
    </source>
</evidence>
<comment type="similarity">
    <text evidence="1 7">Belongs to the CcmH/CycL/Ccl2/NrfF family.</text>
</comment>
<accession>A0A212AD26</accession>
<dbReference type="InterPro" id="IPR051263">
    <property type="entry name" value="C-type_cytochrome_biogenesis"/>
</dbReference>
<evidence type="ECO:0000256" key="1">
    <source>
        <dbReference type="ARBA" id="ARBA00010342"/>
    </source>
</evidence>
<dbReference type="CDD" id="cd16378">
    <property type="entry name" value="CcmH_N"/>
    <property type="match status" value="1"/>
</dbReference>
<dbReference type="InterPro" id="IPR038297">
    <property type="entry name" value="CcmH/CycL/NrfF/Ccl2_sf"/>
</dbReference>
<dbReference type="GO" id="GO:0005886">
    <property type="term" value="C:plasma membrane"/>
    <property type="evidence" value="ECO:0007669"/>
    <property type="project" value="TreeGrafter"/>
</dbReference>
<comment type="function">
    <text evidence="7">Possible subunit of a heme lyase.</text>
</comment>
<evidence type="ECO:0000256" key="5">
    <source>
        <dbReference type="ARBA" id="ARBA00022748"/>
    </source>
</evidence>
<feature type="chain" id="PRO_5011819455" description="Cytochrome c-type biogenesis protein" evidence="7">
    <location>
        <begin position="20"/>
        <end position="151"/>
    </location>
</feature>
<comment type="caution">
    <text evidence="9">The sequence shown here is derived from an EMBL/GenBank/DDBJ whole genome shotgun (WGS) entry which is preliminary data.</text>
</comment>
<evidence type="ECO:0000256" key="3">
    <source>
        <dbReference type="ARBA" id="ARBA00022723"/>
    </source>
</evidence>
<dbReference type="OrthoDB" id="9804975at2"/>
<dbReference type="Pfam" id="PF03918">
    <property type="entry name" value="CcmH"/>
    <property type="match status" value="1"/>
</dbReference>
<evidence type="ECO:0000256" key="2">
    <source>
        <dbReference type="ARBA" id="ARBA00022617"/>
    </source>
</evidence>
<keyword evidence="7" id="KW-0812">Transmembrane</keyword>